<sequence length="512" mass="55502">MKKFTGLVVLIAVLVLGSYYGMGYLTEKRVKQDLKIVNQSNGLSVEVEKYNRGWFSSTAELAWRLHVPEHVVTTQDGQSKTVSAEDYNLEMPLTIHHGPIIIVDKGVKFGLGYAHTDLALPSKISEQFKSNFSSESTEPKLDLSLFVNYFSNSSVEASVPEFKLISKDNTGQLDWLGLTSSTSISSDKNKVDGNITVEGLNFTKDQTKTVMSSITSEYDLHRSEGGIYLGDASVSFPSLVVTNSDKKLFELSQFDVHSDTNIEEGLFSSHFRTSLDKVVVNDKTYGPGNLEVAIRNLDAAALTKINEQANQLQQGNDAQRQQALLAILPQLPQLFSKGPEFEITEMNFTMPEGKIEGNLMVSLPKSDVANPFELVQKVQGNGKLKVPAPVLKSILAQSLQQKAAAPQTIQQGIVQQMQQQAAGQVTNLPNADGASNTAQPANSAAAATPAANTTPAQTTEDPAADADKALAAMVKSGLLVTQGSDYTIELSFSQGQLTVNGKSFNQDMLKFQ</sequence>
<feature type="compositionally biased region" description="Low complexity" evidence="1">
    <location>
        <begin position="434"/>
        <end position="461"/>
    </location>
</feature>
<dbReference type="EMBL" id="CCSB01000001">
    <property type="protein sequence ID" value="CDZ75874.1"/>
    <property type="molecule type" value="Genomic_DNA"/>
</dbReference>
<gene>
    <name evidence="2" type="ORF">BN59_00134</name>
</gene>
<feature type="region of interest" description="Disordered" evidence="1">
    <location>
        <begin position="427"/>
        <end position="463"/>
    </location>
</feature>
<dbReference type="AlphaFoldDB" id="A0A078KVU1"/>
<accession>A0A078KVU1</accession>
<dbReference type="eggNOG" id="COG5339">
    <property type="taxonomic scope" value="Bacteria"/>
</dbReference>
<reference evidence="2 3" key="1">
    <citation type="submission" date="2014-06" db="EMBL/GenBank/DDBJ databases">
        <authorList>
            <person name="Urmite Genomes Urmite Genomes"/>
        </authorList>
    </citation>
    <scope>NUCLEOTIDE SEQUENCE [LARGE SCALE GENOMIC DNA]</scope>
</reference>
<evidence type="ECO:0000313" key="2">
    <source>
        <dbReference type="EMBL" id="CDZ75874.1"/>
    </source>
</evidence>
<keyword evidence="3" id="KW-1185">Reference proteome</keyword>
<dbReference type="STRING" id="1034943.BN59_00134"/>
<dbReference type="Pfam" id="PF06097">
    <property type="entry name" value="DUF945"/>
    <property type="match status" value="1"/>
</dbReference>
<protein>
    <recommendedName>
        <fullName evidence="4">Membrane protein YdgA-like protein</fullName>
    </recommendedName>
</protein>
<evidence type="ECO:0008006" key="4">
    <source>
        <dbReference type="Google" id="ProtNLM"/>
    </source>
</evidence>
<evidence type="ECO:0000313" key="3">
    <source>
        <dbReference type="Proteomes" id="UP000044071"/>
    </source>
</evidence>
<name>A0A078KVU1_9GAMM</name>
<organism evidence="2 3">
    <name type="scientific">Legionella massiliensis</name>
    <dbReference type="NCBI Taxonomy" id="1034943"/>
    <lineage>
        <taxon>Bacteria</taxon>
        <taxon>Pseudomonadati</taxon>
        <taxon>Pseudomonadota</taxon>
        <taxon>Gammaproteobacteria</taxon>
        <taxon>Legionellales</taxon>
        <taxon>Legionellaceae</taxon>
        <taxon>Legionella</taxon>
    </lineage>
</organism>
<evidence type="ECO:0000256" key="1">
    <source>
        <dbReference type="SAM" id="MobiDB-lite"/>
    </source>
</evidence>
<dbReference type="RefSeq" id="WP_043872511.1">
    <property type="nucleotide sequence ID" value="NZ_CCVW01000001.1"/>
</dbReference>
<dbReference type="OrthoDB" id="6222832at2"/>
<proteinExistence type="predicted"/>
<dbReference type="InterPro" id="IPR010352">
    <property type="entry name" value="DUF945"/>
</dbReference>
<dbReference type="Proteomes" id="UP000044071">
    <property type="component" value="Unassembled WGS sequence"/>
</dbReference>